<gene>
    <name evidence="2" type="ORF">ACFHYQ_21230</name>
</gene>
<keyword evidence="2" id="KW-0808">Transferase</keyword>
<feature type="region of interest" description="Disordered" evidence="1">
    <location>
        <begin position="245"/>
        <end position="276"/>
    </location>
</feature>
<organism evidence="2 3">
    <name type="scientific">Sphaerimonospora cavernae</name>
    <dbReference type="NCBI Taxonomy" id="1740611"/>
    <lineage>
        <taxon>Bacteria</taxon>
        <taxon>Bacillati</taxon>
        <taxon>Actinomycetota</taxon>
        <taxon>Actinomycetes</taxon>
        <taxon>Streptosporangiales</taxon>
        <taxon>Streptosporangiaceae</taxon>
        <taxon>Sphaerimonospora</taxon>
    </lineage>
</organism>
<dbReference type="SUPFAM" id="SSF53448">
    <property type="entry name" value="Nucleotide-diphospho-sugar transferases"/>
    <property type="match status" value="1"/>
</dbReference>
<dbReference type="EMBL" id="JBHMQT010000044">
    <property type="protein sequence ID" value="MFC0864820.1"/>
    <property type="molecule type" value="Genomic_DNA"/>
</dbReference>
<proteinExistence type="predicted"/>
<evidence type="ECO:0000256" key="1">
    <source>
        <dbReference type="SAM" id="MobiDB-lite"/>
    </source>
</evidence>
<accession>A0ABV6U9H3</accession>
<feature type="compositionally biased region" description="Basic and acidic residues" evidence="1">
    <location>
        <begin position="266"/>
        <end position="275"/>
    </location>
</feature>
<name>A0ABV6U9H3_9ACTN</name>
<evidence type="ECO:0000313" key="2">
    <source>
        <dbReference type="EMBL" id="MFC0864820.1"/>
    </source>
</evidence>
<dbReference type="Proteomes" id="UP001589870">
    <property type="component" value="Unassembled WGS sequence"/>
</dbReference>
<evidence type="ECO:0000313" key="3">
    <source>
        <dbReference type="Proteomes" id="UP001589870"/>
    </source>
</evidence>
<sequence length="661" mass="70693">MTRVAATRVATIRATTIPGTARAVGRDSRTWGACIGFESCPELLDRLFEGFPGPWIRLAEPRLAEVGPDTLAGTGAAVDATAEAEPYDSVVIAARALADVRGAVPMRELLPRARRVRIVVAEVPSWALQPLPVAGQSETWRHLVDLRVRRRARGWQVDARFAEPVAAGEVLAHVAHGLFGARRHLTQPVIGLAGVGAARWRPGDPNATPAPPRGPVPQRRDAPGCDLLLHITEEDALPEAVLPKATGHRGRRPPGGPIAFVAGRPPESRHPDPRPEMLPPVDEAVINPIGFRPQPSMPLAALVEHGPDLTVTCGSDTLVRLPPGGGLTDVDVARLRDVRGVVVPALEGRPLVAAGIVAALAATGIPVVADADAERDAALGPELAAALAAVEPGRLGSDLHREEISIMLRRRALRVHGAVARWRGIVASAGLPVPPEPSVSILLCTRRPEMIPFALDQLRPQRGVRAELIVGLHGVAAREAVIDGGPFPVTVIEAPAEWSFGEVLNRMAAVASGSFLAKVDDDDWYGPDHLGDLLLAQLYSGADLVGSAAEFVYLEPINVTIRRSIGTERFAPLVAGGTMLVARAVFEAVGGFRPLPRTVDGQLLEAVQAVGGRIYRTHGFNYVLRRRAARGHTWQQPLPSFLGSYRDQWRGLAFNELMVRR</sequence>
<dbReference type="GO" id="GO:0016740">
    <property type="term" value="F:transferase activity"/>
    <property type="evidence" value="ECO:0007669"/>
    <property type="project" value="UniProtKB-KW"/>
</dbReference>
<dbReference type="Gene3D" id="3.90.550.10">
    <property type="entry name" value="Spore Coat Polysaccharide Biosynthesis Protein SpsA, Chain A"/>
    <property type="match status" value="1"/>
</dbReference>
<protein>
    <submittedName>
        <fullName evidence="2">Glycosyl transferase family 2</fullName>
    </submittedName>
</protein>
<dbReference type="InterPro" id="IPR029044">
    <property type="entry name" value="Nucleotide-diphossugar_trans"/>
</dbReference>
<reference evidence="2 3" key="1">
    <citation type="submission" date="2024-09" db="EMBL/GenBank/DDBJ databases">
        <authorList>
            <person name="Sun Q."/>
            <person name="Mori K."/>
        </authorList>
    </citation>
    <scope>NUCLEOTIDE SEQUENCE [LARGE SCALE GENOMIC DNA]</scope>
    <source>
        <strain evidence="2 3">TBRC 1851</strain>
    </source>
</reference>
<dbReference type="RefSeq" id="WP_394302876.1">
    <property type="nucleotide sequence ID" value="NZ_JBHMQT010000044.1"/>
</dbReference>
<keyword evidence="3" id="KW-1185">Reference proteome</keyword>
<comment type="caution">
    <text evidence="2">The sequence shown here is derived from an EMBL/GenBank/DDBJ whole genome shotgun (WGS) entry which is preliminary data.</text>
</comment>
<feature type="region of interest" description="Disordered" evidence="1">
    <location>
        <begin position="200"/>
        <end position="219"/>
    </location>
</feature>